<keyword evidence="4" id="KW-0804">Transcription</keyword>
<keyword evidence="8" id="KW-1185">Reference proteome</keyword>
<accession>D7BRM7</accession>
<evidence type="ECO:0000256" key="4">
    <source>
        <dbReference type="ARBA" id="ARBA00023163"/>
    </source>
</evidence>
<feature type="domain" description="HTH tetR-type" evidence="6">
    <location>
        <begin position="2"/>
        <end position="62"/>
    </location>
</feature>
<dbReference type="HOGENOM" id="CLU_069543_2_1_11"/>
<keyword evidence="2" id="KW-0805">Transcription regulation</keyword>
<dbReference type="GO" id="GO:0003677">
    <property type="term" value="F:DNA binding"/>
    <property type="evidence" value="ECO:0007669"/>
    <property type="project" value="UniProtKB-UniRule"/>
</dbReference>
<dbReference type="PRINTS" id="PR00400">
    <property type="entry name" value="TETREPRESSOR"/>
</dbReference>
<dbReference type="PROSITE" id="PS50977">
    <property type="entry name" value="HTH_TETR_2"/>
    <property type="match status" value="1"/>
</dbReference>
<keyword evidence="1" id="KW-0678">Repressor</keyword>
<dbReference type="PATRIC" id="fig|749414.3.peg.2139"/>
<dbReference type="InterPro" id="IPR001647">
    <property type="entry name" value="HTH_TetR"/>
</dbReference>
<evidence type="ECO:0000256" key="5">
    <source>
        <dbReference type="PROSITE-ProRule" id="PRU00335"/>
    </source>
</evidence>
<dbReference type="GO" id="GO:0045892">
    <property type="term" value="P:negative regulation of DNA-templated transcription"/>
    <property type="evidence" value="ECO:0007669"/>
    <property type="project" value="InterPro"/>
</dbReference>
<dbReference type="Proteomes" id="UP000000377">
    <property type="component" value="Chromosome"/>
</dbReference>
<feature type="DNA-binding region" description="H-T-H motif" evidence="5">
    <location>
        <begin position="25"/>
        <end position="44"/>
    </location>
</feature>
<dbReference type="SUPFAM" id="SSF46689">
    <property type="entry name" value="Homeodomain-like"/>
    <property type="match status" value="1"/>
</dbReference>
<evidence type="ECO:0000256" key="1">
    <source>
        <dbReference type="ARBA" id="ARBA00022491"/>
    </source>
</evidence>
<dbReference type="Gene3D" id="1.10.10.60">
    <property type="entry name" value="Homeodomain-like"/>
    <property type="match status" value="1"/>
</dbReference>
<dbReference type="Gene3D" id="1.10.357.10">
    <property type="entry name" value="Tetracycline Repressor, domain 2"/>
    <property type="match status" value="1"/>
</dbReference>
<proteinExistence type="predicted"/>
<evidence type="ECO:0000259" key="6">
    <source>
        <dbReference type="PROSITE" id="PS50977"/>
    </source>
</evidence>
<gene>
    <name evidence="7" type="ordered locus">SBI_02069</name>
</gene>
<sequence>MGLDRTAVVTAALELLDDVGLDRLTMRGVGARLGVQLNTVYWHASSKPRLLELMADAMLEGCADAPLPEAWDERAHTLARRYRAALLARRDGARLVAGTHVAEEHALRFADALTGAFLAGGRAPAEAAWRTWALVYFTVGLGQEEQAAPLGVEPLLRAAAGGRFPSLAAGADRITDFEERFRHGVELMVQGRGSGGRRRPR</sequence>
<dbReference type="InterPro" id="IPR003012">
    <property type="entry name" value="Tet_transcr_reg_TetR"/>
</dbReference>
<dbReference type="KEGG" id="sbh:SBI_02069"/>
<name>D7BRM7_STRBB</name>
<evidence type="ECO:0000313" key="8">
    <source>
        <dbReference type="Proteomes" id="UP000000377"/>
    </source>
</evidence>
<reference evidence="7 8" key="1">
    <citation type="journal article" date="2010" name="J. Bacteriol.">
        <title>Genome sequence of the milbemycin-producing bacterium Streptomyces bingchenggensis.</title>
        <authorList>
            <person name="Wang X.J."/>
            <person name="Yan Y.J."/>
            <person name="Zhang B."/>
            <person name="An J."/>
            <person name="Wang J.J."/>
            <person name="Tian J."/>
            <person name="Jiang L."/>
            <person name="Chen Y.H."/>
            <person name="Huang S.X."/>
            <person name="Yin M."/>
            <person name="Zhang J."/>
            <person name="Gao A.L."/>
            <person name="Liu C.X."/>
            <person name="Zhu Z.X."/>
            <person name="Xiang W.S."/>
        </authorList>
    </citation>
    <scope>NUCLEOTIDE SEQUENCE [LARGE SCALE GENOMIC DNA]</scope>
    <source>
        <strain evidence="7 8">BCW-1</strain>
    </source>
</reference>
<protein>
    <submittedName>
        <fullName evidence="7">Putative transcriptional regulator</fullName>
    </submittedName>
</protein>
<dbReference type="eggNOG" id="COG1309">
    <property type="taxonomic scope" value="Bacteria"/>
</dbReference>
<dbReference type="GO" id="GO:0046677">
    <property type="term" value="P:response to antibiotic"/>
    <property type="evidence" value="ECO:0007669"/>
    <property type="project" value="InterPro"/>
</dbReference>
<keyword evidence="3 5" id="KW-0238">DNA-binding</keyword>
<evidence type="ECO:0000313" key="7">
    <source>
        <dbReference type="EMBL" id="ADI05190.1"/>
    </source>
</evidence>
<dbReference type="InterPro" id="IPR009057">
    <property type="entry name" value="Homeodomain-like_sf"/>
</dbReference>
<evidence type="ECO:0000256" key="3">
    <source>
        <dbReference type="ARBA" id="ARBA00023125"/>
    </source>
</evidence>
<dbReference type="InterPro" id="IPR004111">
    <property type="entry name" value="Repressor_TetR_C"/>
</dbReference>
<dbReference type="Pfam" id="PF00440">
    <property type="entry name" value="TetR_N"/>
    <property type="match status" value="1"/>
</dbReference>
<dbReference type="STRING" id="749414.SBI_02069"/>
<dbReference type="PRINTS" id="PR00455">
    <property type="entry name" value="HTHTETR"/>
</dbReference>
<dbReference type="AlphaFoldDB" id="D7BRM7"/>
<dbReference type="Pfam" id="PF02909">
    <property type="entry name" value="TetR_C_1"/>
    <property type="match status" value="1"/>
</dbReference>
<dbReference type="SUPFAM" id="SSF48498">
    <property type="entry name" value="Tetracyclin repressor-like, C-terminal domain"/>
    <property type="match status" value="1"/>
</dbReference>
<dbReference type="InterPro" id="IPR036271">
    <property type="entry name" value="Tet_transcr_reg_TetR-rel_C_sf"/>
</dbReference>
<evidence type="ECO:0000256" key="2">
    <source>
        <dbReference type="ARBA" id="ARBA00023015"/>
    </source>
</evidence>
<organism evidence="7 8">
    <name type="scientific">Streptomyces bingchenggensis (strain BCW-1)</name>
    <dbReference type="NCBI Taxonomy" id="749414"/>
    <lineage>
        <taxon>Bacteria</taxon>
        <taxon>Bacillati</taxon>
        <taxon>Actinomycetota</taxon>
        <taxon>Actinomycetes</taxon>
        <taxon>Kitasatosporales</taxon>
        <taxon>Streptomycetaceae</taxon>
        <taxon>Streptomyces</taxon>
    </lineage>
</organism>
<dbReference type="RefSeq" id="WP_014174669.1">
    <property type="nucleotide sequence ID" value="NC_016582.1"/>
</dbReference>
<dbReference type="EMBL" id="CP002047">
    <property type="protein sequence ID" value="ADI05190.1"/>
    <property type="molecule type" value="Genomic_DNA"/>
</dbReference>